<accession>A0A317WTK0</accession>
<keyword evidence="2" id="KW-0812">Transmembrane</keyword>
<name>A0A317WTK0_9EURO</name>
<gene>
    <name evidence="3" type="ORF">BO94DRAFT_584687</name>
</gene>
<evidence type="ECO:0000313" key="3">
    <source>
        <dbReference type="EMBL" id="PWY89425.1"/>
    </source>
</evidence>
<organism evidence="3 4">
    <name type="scientific">Aspergillus sclerotioniger CBS 115572</name>
    <dbReference type="NCBI Taxonomy" id="1450535"/>
    <lineage>
        <taxon>Eukaryota</taxon>
        <taxon>Fungi</taxon>
        <taxon>Dikarya</taxon>
        <taxon>Ascomycota</taxon>
        <taxon>Pezizomycotina</taxon>
        <taxon>Eurotiomycetes</taxon>
        <taxon>Eurotiomycetidae</taxon>
        <taxon>Eurotiales</taxon>
        <taxon>Aspergillaceae</taxon>
        <taxon>Aspergillus</taxon>
        <taxon>Aspergillus subgen. Circumdati</taxon>
    </lineage>
</organism>
<evidence type="ECO:0000313" key="4">
    <source>
        <dbReference type="Proteomes" id="UP000246702"/>
    </source>
</evidence>
<proteinExistence type="predicted"/>
<comment type="caution">
    <text evidence="3">The sequence shown here is derived from an EMBL/GenBank/DDBJ whole genome shotgun (WGS) entry which is preliminary data.</text>
</comment>
<dbReference type="RefSeq" id="XP_025468336.1">
    <property type="nucleotide sequence ID" value="XM_025615645.1"/>
</dbReference>
<keyword evidence="2" id="KW-1133">Transmembrane helix</keyword>
<keyword evidence="4" id="KW-1185">Reference proteome</keyword>
<dbReference type="AlphaFoldDB" id="A0A317WTK0"/>
<evidence type="ECO:0000256" key="2">
    <source>
        <dbReference type="SAM" id="Phobius"/>
    </source>
</evidence>
<dbReference type="OrthoDB" id="10530538at2759"/>
<keyword evidence="2" id="KW-0472">Membrane</keyword>
<sequence>MSDFYTRKAFRSIIVCPAPEDFFPFELPRPTTEQHFISIDEKSRTERTTSDSTEMKFITRFGKPIISATEMRCNTPVVHKRSSIESRMAADSGKLPVIVEEETDEQAIEDNKAHLGDMAPTEGEATNTSEQDISDDKVHRNSMTASANKELVITIDDPPAVPEKAHSRIPVPPGENVPKVRNLSSLFKVKIYPVMMRAMTERSKATGVKGRLIERGKASNKEVLLWIAVAMFWMMMHFGTWRSCKAH</sequence>
<feature type="transmembrane region" description="Helical" evidence="2">
    <location>
        <begin position="223"/>
        <end position="241"/>
    </location>
</feature>
<protein>
    <submittedName>
        <fullName evidence="3">Uncharacterized protein</fullName>
    </submittedName>
</protein>
<feature type="region of interest" description="Disordered" evidence="1">
    <location>
        <begin position="113"/>
        <end position="139"/>
    </location>
</feature>
<reference evidence="3 4" key="1">
    <citation type="submission" date="2016-12" db="EMBL/GenBank/DDBJ databases">
        <title>The genomes of Aspergillus section Nigri reveals drivers in fungal speciation.</title>
        <authorList>
            <consortium name="DOE Joint Genome Institute"/>
            <person name="Vesth T.C."/>
            <person name="Nybo J."/>
            <person name="Theobald S."/>
            <person name="Brandl J."/>
            <person name="Frisvad J.C."/>
            <person name="Nielsen K.F."/>
            <person name="Lyhne E.K."/>
            <person name="Kogle M.E."/>
            <person name="Kuo A."/>
            <person name="Riley R."/>
            <person name="Clum A."/>
            <person name="Nolan M."/>
            <person name="Lipzen A."/>
            <person name="Salamov A."/>
            <person name="Henrissat B."/>
            <person name="Wiebenga A."/>
            <person name="De Vries R.P."/>
            <person name="Grigoriev I.V."/>
            <person name="Mortensen U.H."/>
            <person name="Andersen M.R."/>
            <person name="Baker S.E."/>
        </authorList>
    </citation>
    <scope>NUCLEOTIDE SEQUENCE [LARGE SCALE GENOMIC DNA]</scope>
    <source>
        <strain evidence="3 4">CBS 115572</strain>
    </source>
</reference>
<dbReference type="EMBL" id="MSFK01000011">
    <property type="protein sequence ID" value="PWY89425.1"/>
    <property type="molecule type" value="Genomic_DNA"/>
</dbReference>
<evidence type="ECO:0000256" key="1">
    <source>
        <dbReference type="SAM" id="MobiDB-lite"/>
    </source>
</evidence>
<dbReference type="Proteomes" id="UP000246702">
    <property type="component" value="Unassembled WGS sequence"/>
</dbReference>
<dbReference type="GeneID" id="37117788"/>